<dbReference type="EMBL" id="JAGYWB010000002">
    <property type="protein sequence ID" value="KAI0529030.1"/>
    <property type="molecule type" value="Genomic_DNA"/>
</dbReference>
<dbReference type="OrthoDB" id="2014147at2759"/>
<gene>
    <name evidence="2" type="ORF">KFK09_001575</name>
</gene>
<organism evidence="2 3">
    <name type="scientific">Dendrobium nobile</name>
    <name type="common">Orchid</name>
    <dbReference type="NCBI Taxonomy" id="94219"/>
    <lineage>
        <taxon>Eukaryota</taxon>
        <taxon>Viridiplantae</taxon>
        <taxon>Streptophyta</taxon>
        <taxon>Embryophyta</taxon>
        <taxon>Tracheophyta</taxon>
        <taxon>Spermatophyta</taxon>
        <taxon>Magnoliopsida</taxon>
        <taxon>Liliopsida</taxon>
        <taxon>Asparagales</taxon>
        <taxon>Orchidaceae</taxon>
        <taxon>Epidendroideae</taxon>
        <taxon>Malaxideae</taxon>
        <taxon>Dendrobiinae</taxon>
        <taxon>Dendrobium</taxon>
    </lineage>
</organism>
<comment type="caution">
    <text evidence="2">The sequence shown here is derived from an EMBL/GenBank/DDBJ whole genome shotgun (WGS) entry which is preliminary data.</text>
</comment>
<sequence length="64" mass="7046">MSGGDLEESAAEGHDIPPWVSIVERIVLDLITAALGTRKELKQDRDEVVKLNFVTRPGKNIFLG</sequence>
<evidence type="ECO:0000313" key="2">
    <source>
        <dbReference type="EMBL" id="KAI0529030.1"/>
    </source>
</evidence>
<dbReference type="AlphaFoldDB" id="A0A8T3C5D3"/>
<accession>A0A8T3C5D3</accession>
<dbReference type="Proteomes" id="UP000829196">
    <property type="component" value="Unassembled WGS sequence"/>
</dbReference>
<evidence type="ECO:0000259" key="1">
    <source>
        <dbReference type="Pfam" id="PF25475"/>
    </source>
</evidence>
<dbReference type="Pfam" id="PF25475">
    <property type="entry name" value="DUF7903"/>
    <property type="match status" value="1"/>
</dbReference>
<proteinExistence type="predicted"/>
<protein>
    <recommendedName>
        <fullName evidence="1">DUF7903 domain-containing protein</fullName>
    </recommendedName>
</protein>
<reference evidence="2" key="1">
    <citation type="journal article" date="2022" name="Front. Genet.">
        <title>Chromosome-Scale Assembly of the Dendrobium nobile Genome Provides Insights Into the Molecular Mechanism of the Biosynthesis of the Medicinal Active Ingredient of Dendrobium.</title>
        <authorList>
            <person name="Xu Q."/>
            <person name="Niu S.-C."/>
            <person name="Li K.-L."/>
            <person name="Zheng P.-J."/>
            <person name="Zhang X.-J."/>
            <person name="Jia Y."/>
            <person name="Liu Y."/>
            <person name="Niu Y.-X."/>
            <person name="Yu L.-H."/>
            <person name="Chen D.-F."/>
            <person name="Zhang G.-Q."/>
        </authorList>
    </citation>
    <scope>NUCLEOTIDE SEQUENCE</scope>
    <source>
        <tissue evidence="2">Leaf</tissue>
    </source>
</reference>
<keyword evidence="3" id="KW-1185">Reference proteome</keyword>
<evidence type="ECO:0000313" key="3">
    <source>
        <dbReference type="Proteomes" id="UP000829196"/>
    </source>
</evidence>
<name>A0A8T3C5D3_DENNO</name>
<feature type="domain" description="DUF7903" evidence="1">
    <location>
        <begin position="7"/>
        <end position="63"/>
    </location>
</feature>
<dbReference type="InterPro" id="IPR057225">
    <property type="entry name" value="DUF7903"/>
</dbReference>